<dbReference type="Gene3D" id="3.40.190.120">
    <property type="entry name" value="Osmoprotection protein (prox), domain 2"/>
    <property type="match status" value="1"/>
</dbReference>
<protein>
    <submittedName>
        <fullName evidence="3">Glycine/betaine ABC transporter</fullName>
    </submittedName>
</protein>
<dbReference type="EMBL" id="CP015515">
    <property type="protein sequence ID" value="AND16754.1"/>
    <property type="molecule type" value="Genomic_DNA"/>
</dbReference>
<accession>A0A160KTF1</accession>
<dbReference type="AlphaFoldDB" id="A0A160KTF1"/>
<proteinExistence type="predicted"/>
<dbReference type="STRING" id="33888.A6122_1620"/>
<dbReference type="Pfam" id="PF04069">
    <property type="entry name" value="OpuAC"/>
    <property type="match status" value="1"/>
</dbReference>
<dbReference type="PATRIC" id="fig|33888.3.peg.1781"/>
<evidence type="ECO:0000313" key="4">
    <source>
        <dbReference type="Proteomes" id="UP000077071"/>
    </source>
</evidence>
<evidence type="ECO:0000313" key="3">
    <source>
        <dbReference type="EMBL" id="AND16754.1"/>
    </source>
</evidence>
<keyword evidence="4" id="KW-1185">Reference proteome</keyword>
<feature type="domain" description="ABC-type glycine betaine transport system substrate-binding" evidence="2">
    <location>
        <begin position="45"/>
        <end position="303"/>
    </location>
</feature>
<dbReference type="InterPro" id="IPR007210">
    <property type="entry name" value="ABC_Gly_betaine_transp_sub-bd"/>
</dbReference>
<gene>
    <name evidence="3" type="ORF">A6122_1620</name>
</gene>
<name>A0A160KTF1_9MICO</name>
<evidence type="ECO:0000259" key="2">
    <source>
        <dbReference type="Pfam" id="PF04069"/>
    </source>
</evidence>
<feature type="chain" id="PRO_5043136052" evidence="1">
    <location>
        <begin position="26"/>
        <end position="309"/>
    </location>
</feature>
<dbReference type="GO" id="GO:0022857">
    <property type="term" value="F:transmembrane transporter activity"/>
    <property type="evidence" value="ECO:0007669"/>
    <property type="project" value="InterPro"/>
</dbReference>
<dbReference type="CDD" id="cd13606">
    <property type="entry name" value="PBP2_ProX_like"/>
    <property type="match status" value="1"/>
</dbReference>
<dbReference type="Proteomes" id="UP000077071">
    <property type="component" value="Chromosome"/>
</dbReference>
<reference evidence="3 4" key="1">
    <citation type="submission" date="2016-05" db="EMBL/GenBank/DDBJ databases">
        <title>Complete genome sequence of Rathayibacter tritici NCPPB 1953.</title>
        <authorList>
            <person name="Park J."/>
            <person name="Lee H.-H."/>
            <person name="Lee S.-W."/>
            <person name="Seo Y.-S."/>
        </authorList>
    </citation>
    <scope>NUCLEOTIDE SEQUENCE [LARGE SCALE GENOMIC DNA]</scope>
    <source>
        <strain evidence="3 4">NCPPB 1953</strain>
    </source>
</reference>
<dbReference type="KEGG" id="rtn:A6122_1620"/>
<feature type="signal peptide" evidence="1">
    <location>
        <begin position="1"/>
        <end position="25"/>
    </location>
</feature>
<dbReference type="Gene3D" id="3.40.190.10">
    <property type="entry name" value="Periplasmic binding protein-like II"/>
    <property type="match status" value="1"/>
</dbReference>
<organism evidence="3 4">
    <name type="scientific">Rathayibacter tritici</name>
    <dbReference type="NCBI Taxonomy" id="33888"/>
    <lineage>
        <taxon>Bacteria</taxon>
        <taxon>Bacillati</taxon>
        <taxon>Actinomycetota</taxon>
        <taxon>Actinomycetes</taxon>
        <taxon>Micrococcales</taxon>
        <taxon>Microbacteriaceae</taxon>
        <taxon>Rathayibacter</taxon>
    </lineage>
</organism>
<evidence type="ECO:0000256" key="1">
    <source>
        <dbReference type="SAM" id="SignalP"/>
    </source>
</evidence>
<sequence length="309" mass="32027">MFTAHFTKGRVALSALAVGAVVALAGCSSSDPLDEGSGATAGAETIVVGSQDYYSNEILAEIYAQALENDGLTVDRQLRIGQREIYLPEIESGSIDVFPEYDGSLLQALQPDATATTAEDVYSALGGALPDGLRALDAAGASDQNSYTVTKAFADKWKLTDIASLKNVTDPIVVGGNSELQTRPYGPEALQSKYGISTTFQAIEDSGGSTTVDALTSNQIQLANVYTADPNIQKNDLVALADPDGLFVADNVVPIVSSKITDDAAAVLNAVSAKLTADDLVALNSESVNDQKSASAVAGEWLTSAGLLD</sequence>
<keyword evidence="1" id="KW-0732">Signal</keyword>
<dbReference type="OrthoDB" id="9781705at2"/>
<dbReference type="RefSeq" id="WP_068253742.1">
    <property type="nucleotide sequence ID" value="NZ_CP015515.1"/>
</dbReference>
<dbReference type="GO" id="GO:0043190">
    <property type="term" value="C:ATP-binding cassette (ABC) transporter complex"/>
    <property type="evidence" value="ECO:0007669"/>
    <property type="project" value="InterPro"/>
</dbReference>
<dbReference type="SUPFAM" id="SSF53850">
    <property type="entry name" value="Periplasmic binding protein-like II"/>
    <property type="match status" value="1"/>
</dbReference>